<reference evidence="2 3" key="1">
    <citation type="submission" date="2017-04" db="EMBL/GenBank/DDBJ databases">
        <title>Genome Sequence of the Model Brown-Rot Fungus Postia placenta SB12.</title>
        <authorList>
            <consortium name="DOE Joint Genome Institute"/>
            <person name="Gaskell J."/>
            <person name="Kersten P."/>
            <person name="Larrondo L.F."/>
            <person name="Canessa P."/>
            <person name="Martinez D."/>
            <person name="Hibbett D."/>
            <person name="Schmoll M."/>
            <person name="Kubicek C.P."/>
            <person name="Martinez A.T."/>
            <person name="Yadav J."/>
            <person name="Master E."/>
            <person name="Magnuson J.K."/>
            <person name="James T."/>
            <person name="Yaver D."/>
            <person name="Berka R."/>
            <person name="Labutti K."/>
            <person name="Lipzen A."/>
            <person name="Aerts A."/>
            <person name="Barry K."/>
            <person name="Henrissat B."/>
            <person name="Blanchette R."/>
            <person name="Grigoriev I."/>
            <person name="Cullen D."/>
        </authorList>
    </citation>
    <scope>NUCLEOTIDE SEQUENCE [LARGE SCALE GENOMIC DNA]</scope>
    <source>
        <strain evidence="2 3">MAD-698-R-SB12</strain>
    </source>
</reference>
<dbReference type="OrthoDB" id="437973at2759"/>
<feature type="compositionally biased region" description="Basic and acidic residues" evidence="1">
    <location>
        <begin position="58"/>
        <end position="74"/>
    </location>
</feature>
<proteinExistence type="predicted"/>
<sequence>MSKYAPHSRSQPRASPYTKCQKCLGTGHFTYECKAARPYVSRPSRTQQLENPRVLAQLKKDGKPSVEVPDEFKSKSGTANRILEAKEQARTEEKDKEAVPLGKRKRSTSASSESSDSTSESESESESDWEKKVGSDYSSASCTTKSGSNSD</sequence>
<protein>
    <recommendedName>
        <fullName evidence="4">Zinc knuckle-domain-containing protein</fullName>
    </recommendedName>
</protein>
<dbReference type="GeneID" id="36333112"/>
<evidence type="ECO:0000313" key="2">
    <source>
        <dbReference type="EMBL" id="OSX59812.1"/>
    </source>
</evidence>
<feature type="compositionally biased region" description="Basic and acidic residues" evidence="1">
    <location>
        <begin position="83"/>
        <end position="98"/>
    </location>
</feature>
<dbReference type="PANTHER" id="PTHR13491">
    <property type="entry name" value="ZCCHC10 PROTEIN"/>
    <property type="match status" value="1"/>
</dbReference>
<evidence type="ECO:0008006" key="4">
    <source>
        <dbReference type="Google" id="ProtNLM"/>
    </source>
</evidence>
<dbReference type="RefSeq" id="XP_024336606.1">
    <property type="nucleotide sequence ID" value="XM_024488163.1"/>
</dbReference>
<organism evidence="2 3">
    <name type="scientific">Postia placenta MAD-698-R-SB12</name>
    <dbReference type="NCBI Taxonomy" id="670580"/>
    <lineage>
        <taxon>Eukaryota</taxon>
        <taxon>Fungi</taxon>
        <taxon>Dikarya</taxon>
        <taxon>Basidiomycota</taxon>
        <taxon>Agaricomycotina</taxon>
        <taxon>Agaricomycetes</taxon>
        <taxon>Polyporales</taxon>
        <taxon>Adustoporiaceae</taxon>
        <taxon>Rhodonia</taxon>
    </lineage>
</organism>
<dbReference type="InterPro" id="IPR039715">
    <property type="entry name" value="ZCCHC10"/>
</dbReference>
<gene>
    <name evidence="2" type="ORF">POSPLADRAFT_1172066</name>
</gene>
<accession>A0A1X6MUB9</accession>
<dbReference type="EMBL" id="KZ110601">
    <property type="protein sequence ID" value="OSX59812.1"/>
    <property type="molecule type" value="Genomic_DNA"/>
</dbReference>
<feature type="compositionally biased region" description="Polar residues" evidence="1">
    <location>
        <begin position="136"/>
        <end position="151"/>
    </location>
</feature>
<dbReference type="Pfam" id="PF13917">
    <property type="entry name" value="zf-CCHC_3"/>
    <property type="match status" value="1"/>
</dbReference>
<feature type="compositionally biased region" description="Low complexity" evidence="1">
    <location>
        <begin position="108"/>
        <end position="118"/>
    </location>
</feature>
<evidence type="ECO:0000256" key="1">
    <source>
        <dbReference type="SAM" id="MobiDB-lite"/>
    </source>
</evidence>
<dbReference type="PANTHER" id="PTHR13491:SF0">
    <property type="entry name" value="ZINC FINGER CCHC DOMAIN-CONTAINING PROTEIN 10"/>
    <property type="match status" value="1"/>
</dbReference>
<keyword evidence="3" id="KW-1185">Reference proteome</keyword>
<dbReference type="AlphaFoldDB" id="A0A1X6MUB9"/>
<evidence type="ECO:0000313" key="3">
    <source>
        <dbReference type="Proteomes" id="UP000194127"/>
    </source>
</evidence>
<feature type="region of interest" description="Disordered" evidence="1">
    <location>
        <begin position="37"/>
        <end position="151"/>
    </location>
</feature>
<dbReference type="Proteomes" id="UP000194127">
    <property type="component" value="Unassembled WGS sequence"/>
</dbReference>
<name>A0A1X6MUB9_9APHY</name>